<name>A0A415NBR5_9BACE</name>
<dbReference type="InterPro" id="IPR013783">
    <property type="entry name" value="Ig-like_fold"/>
</dbReference>
<dbReference type="GeneID" id="26160216"/>
<proteinExistence type="predicted"/>
<comment type="caution">
    <text evidence="1">The sequence shown here is derived from an EMBL/GenBank/DDBJ whole genome shotgun (WGS) entry which is preliminary data.</text>
</comment>
<sequence length="113" mass="12969">MKISFSAYMVILILFYLKIKTTMFFDHFDWHKEQHAKFILTNTGKDLLMIYDVTTSCGCTEVAYSKEPTRPGTSVSLNVTYKAEHPERFDKSITVYCNATSSPLQLRVKGEAE</sequence>
<dbReference type="EMBL" id="QRPE01000005">
    <property type="protein sequence ID" value="RHL94345.1"/>
    <property type="molecule type" value="Genomic_DNA"/>
</dbReference>
<evidence type="ECO:0000313" key="2">
    <source>
        <dbReference type="EMBL" id="RHN09055.1"/>
    </source>
</evidence>
<dbReference type="Pfam" id="PF07610">
    <property type="entry name" value="DUF1573"/>
    <property type="match status" value="1"/>
</dbReference>
<evidence type="ECO:0000313" key="4">
    <source>
        <dbReference type="Proteomes" id="UP000286003"/>
    </source>
</evidence>
<dbReference type="AlphaFoldDB" id="A0A415NBR5"/>
<organism evidence="1 3">
    <name type="scientific">Bacteroides intestinalis</name>
    <dbReference type="NCBI Taxonomy" id="329854"/>
    <lineage>
        <taxon>Bacteria</taxon>
        <taxon>Pseudomonadati</taxon>
        <taxon>Bacteroidota</taxon>
        <taxon>Bacteroidia</taxon>
        <taxon>Bacteroidales</taxon>
        <taxon>Bacteroidaceae</taxon>
        <taxon>Bacteroides</taxon>
    </lineage>
</organism>
<evidence type="ECO:0000313" key="3">
    <source>
        <dbReference type="Proteomes" id="UP000285013"/>
    </source>
</evidence>
<protein>
    <submittedName>
        <fullName evidence="1">DUF1573 domain-containing protein</fullName>
    </submittedName>
</protein>
<evidence type="ECO:0000313" key="1">
    <source>
        <dbReference type="EMBL" id="RHL94345.1"/>
    </source>
</evidence>
<dbReference type="EMBL" id="QRQM01000004">
    <property type="protein sequence ID" value="RHN09055.1"/>
    <property type="molecule type" value="Genomic_DNA"/>
</dbReference>
<dbReference type="Proteomes" id="UP000285013">
    <property type="component" value="Unassembled WGS sequence"/>
</dbReference>
<dbReference type="RefSeq" id="WP_118422818.1">
    <property type="nucleotide sequence ID" value="NZ_CDQQ01000970.1"/>
</dbReference>
<reference evidence="3 4" key="1">
    <citation type="submission" date="2018-08" db="EMBL/GenBank/DDBJ databases">
        <title>A genome reference for cultivated species of the human gut microbiota.</title>
        <authorList>
            <person name="Zou Y."/>
            <person name="Xue W."/>
            <person name="Luo G."/>
        </authorList>
    </citation>
    <scope>NUCLEOTIDE SEQUENCE [LARGE SCALE GENOMIC DNA]</scope>
    <source>
        <strain evidence="2 4">AF31-23</strain>
        <strain evidence="1 3">AF36-16BH</strain>
    </source>
</reference>
<dbReference type="Gene3D" id="2.60.40.10">
    <property type="entry name" value="Immunoglobulins"/>
    <property type="match status" value="1"/>
</dbReference>
<dbReference type="PANTHER" id="PTHR37833">
    <property type="entry name" value="LIPOPROTEIN-RELATED"/>
    <property type="match status" value="1"/>
</dbReference>
<dbReference type="Proteomes" id="UP000286003">
    <property type="component" value="Unassembled WGS sequence"/>
</dbReference>
<gene>
    <name evidence="2" type="ORF">DWZ32_04390</name>
    <name evidence="1" type="ORF">DWZ95_06825</name>
</gene>
<dbReference type="InterPro" id="IPR011467">
    <property type="entry name" value="DUF1573"/>
</dbReference>
<accession>A0A415NBR5</accession>
<dbReference type="PANTHER" id="PTHR37833:SF1">
    <property type="entry name" value="SIGNAL PEPTIDE PROTEIN"/>
    <property type="match status" value="1"/>
</dbReference>